<organism evidence="1 2">
    <name type="scientific">Thiorhodovibrio frisius</name>
    <dbReference type="NCBI Taxonomy" id="631362"/>
    <lineage>
        <taxon>Bacteria</taxon>
        <taxon>Pseudomonadati</taxon>
        <taxon>Pseudomonadota</taxon>
        <taxon>Gammaproteobacteria</taxon>
        <taxon>Chromatiales</taxon>
        <taxon>Chromatiaceae</taxon>
        <taxon>Thiorhodovibrio</taxon>
    </lineage>
</organism>
<reference evidence="1 2" key="2">
    <citation type="submission" date="2011-11" db="EMBL/GenBank/DDBJ databases">
        <authorList>
            <consortium name="US DOE Joint Genome Institute"/>
            <person name="Lucas S."/>
            <person name="Han J."/>
            <person name="Lapidus A."/>
            <person name="Cheng J.-F."/>
            <person name="Goodwin L."/>
            <person name="Pitluck S."/>
            <person name="Peters L."/>
            <person name="Ovchinnikova G."/>
            <person name="Zhang X."/>
            <person name="Detter J.C."/>
            <person name="Han C."/>
            <person name="Tapia R."/>
            <person name="Land M."/>
            <person name="Hauser L."/>
            <person name="Kyrpides N."/>
            <person name="Ivanova N."/>
            <person name="Pagani I."/>
            <person name="Vogl K."/>
            <person name="Liu Z."/>
            <person name="Overmann J."/>
            <person name="Frigaard N.-U."/>
            <person name="Bryant D."/>
            <person name="Woyke T."/>
        </authorList>
    </citation>
    <scope>NUCLEOTIDE SEQUENCE [LARGE SCALE GENOMIC DNA]</scope>
    <source>
        <strain evidence="1 2">970</strain>
    </source>
</reference>
<accession>H8YWB5</accession>
<evidence type="ECO:0000313" key="1">
    <source>
        <dbReference type="EMBL" id="EIC23718.1"/>
    </source>
</evidence>
<protein>
    <submittedName>
        <fullName evidence="1">Uncharacterized protein</fullName>
    </submittedName>
</protein>
<name>H8YWB5_9GAMM</name>
<dbReference type="AlphaFoldDB" id="H8YWB5"/>
<sequence length="50" mass="5621">MERVGKIHPSLMPIDRLSNQGRLFNLDCRQPSDVSEPLGNAGRFKRVTAL</sequence>
<gene>
    <name evidence="1" type="ORF">Thi970DRAFT_00218</name>
</gene>
<evidence type="ECO:0000313" key="2">
    <source>
        <dbReference type="Proteomes" id="UP000002964"/>
    </source>
</evidence>
<dbReference type="EMBL" id="JH603164">
    <property type="protein sequence ID" value="EIC23718.1"/>
    <property type="molecule type" value="Genomic_DNA"/>
</dbReference>
<dbReference type="HOGENOM" id="CLU_3123769_0_0_6"/>
<proteinExistence type="predicted"/>
<keyword evidence="2" id="KW-1185">Reference proteome</keyword>
<dbReference type="Proteomes" id="UP000002964">
    <property type="component" value="Unassembled WGS sequence"/>
</dbReference>
<reference evidence="2" key="1">
    <citation type="submission" date="2011-06" db="EMBL/GenBank/DDBJ databases">
        <authorList>
            <consortium name="US DOE Joint Genome Institute (JGI-PGF)"/>
            <person name="Lucas S."/>
            <person name="Han J."/>
            <person name="Lapidus A."/>
            <person name="Cheng J.-F."/>
            <person name="Goodwin L."/>
            <person name="Pitluck S."/>
            <person name="Peters L."/>
            <person name="Land M.L."/>
            <person name="Hauser L."/>
            <person name="Vogl K."/>
            <person name="Liu Z."/>
            <person name="Overmann J."/>
            <person name="Frigaard N.-U."/>
            <person name="Bryant D.A."/>
            <person name="Woyke T.J."/>
        </authorList>
    </citation>
    <scope>NUCLEOTIDE SEQUENCE [LARGE SCALE GENOMIC DNA]</scope>
    <source>
        <strain evidence="2">970</strain>
    </source>
</reference>